<organism evidence="11 12">
    <name type="scientific">Domibacillus epiphyticus</name>
    <dbReference type="NCBI Taxonomy" id="1714355"/>
    <lineage>
        <taxon>Bacteria</taxon>
        <taxon>Bacillati</taxon>
        <taxon>Bacillota</taxon>
        <taxon>Bacilli</taxon>
        <taxon>Bacillales</taxon>
        <taxon>Bacillaceae</taxon>
        <taxon>Domibacillus</taxon>
    </lineage>
</organism>
<dbReference type="UniPathway" id="UPA00056">
    <property type="reaction ID" value="UER00095"/>
</dbReference>
<evidence type="ECO:0000313" key="12">
    <source>
        <dbReference type="Proteomes" id="UP000188613"/>
    </source>
</evidence>
<evidence type="ECO:0000256" key="3">
    <source>
        <dbReference type="ARBA" id="ARBA00008480"/>
    </source>
</evidence>
<feature type="binding site" evidence="8">
    <location>
        <position position="43"/>
    </location>
    <ligand>
        <name>a divalent metal cation</name>
        <dbReference type="ChEBI" id="CHEBI:60240"/>
    </ligand>
</feature>
<evidence type="ECO:0000259" key="10">
    <source>
        <dbReference type="Pfam" id="PF02542"/>
    </source>
</evidence>
<feature type="binding site" evidence="8">
    <location>
        <position position="11"/>
    </location>
    <ligand>
        <name>a divalent metal cation</name>
        <dbReference type="ChEBI" id="CHEBI:60240"/>
    </ligand>
</feature>
<reference evidence="11 12" key="1">
    <citation type="submission" date="2016-12" db="EMBL/GenBank/DDBJ databases">
        <title>Domibacillus sp. SAB 38T whole genome sequencing.</title>
        <authorList>
            <person name="Verma A."/>
            <person name="Ojha A.K."/>
            <person name="Krishnamurthi S."/>
        </authorList>
    </citation>
    <scope>NUCLEOTIDE SEQUENCE [LARGE SCALE GENOMIC DNA]</scope>
    <source>
        <strain evidence="11 12">SAB 38</strain>
    </source>
</reference>
<dbReference type="InterPro" id="IPR020555">
    <property type="entry name" value="MECDP_synthase_CS"/>
</dbReference>
<evidence type="ECO:0000256" key="5">
    <source>
        <dbReference type="ARBA" id="ARBA00022723"/>
    </source>
</evidence>
<feature type="binding site" evidence="8">
    <location>
        <position position="140"/>
    </location>
    <ligand>
        <name>4-CDP-2-C-methyl-D-erythritol 2-phosphate</name>
        <dbReference type="ChEBI" id="CHEBI:57919"/>
    </ligand>
</feature>
<dbReference type="RefSeq" id="WP_076764356.1">
    <property type="nucleotide sequence ID" value="NZ_MSFI01000007.1"/>
</dbReference>
<dbReference type="GO" id="GO:0019288">
    <property type="term" value="P:isopentenyl diphosphate biosynthetic process, methylerythritol 4-phosphate pathway"/>
    <property type="evidence" value="ECO:0007669"/>
    <property type="project" value="UniProtKB-UniRule"/>
</dbReference>
<feature type="binding site" evidence="8">
    <location>
        <begin position="133"/>
        <end position="136"/>
    </location>
    <ligand>
        <name>4-CDP-2-C-methyl-D-erythritol 2-phosphate</name>
        <dbReference type="ChEBI" id="CHEBI:57919"/>
    </ligand>
</feature>
<dbReference type="GO" id="GO:0016114">
    <property type="term" value="P:terpenoid biosynthetic process"/>
    <property type="evidence" value="ECO:0007669"/>
    <property type="project" value="InterPro"/>
</dbReference>
<gene>
    <name evidence="8" type="primary">ispF</name>
    <name evidence="11" type="ORF">BTO28_04525</name>
</gene>
<protein>
    <recommendedName>
        <fullName evidence="4 8">2-C-methyl-D-erythritol 2,4-cyclodiphosphate synthase</fullName>
        <shortName evidence="8">MECDP-synthase</shortName>
        <shortName evidence="8">MECPP-synthase</shortName>
        <shortName evidence="8">MECPS</shortName>
        <ecNumber evidence="4 8">4.6.1.12</ecNumber>
    </recommendedName>
</protein>
<dbReference type="FunFam" id="3.30.1330.50:FF:000001">
    <property type="entry name" value="2-C-methyl-D-erythritol 2,4-cyclodiphosphate synthase"/>
    <property type="match status" value="1"/>
</dbReference>
<comment type="function">
    <text evidence="8">Involved in the biosynthesis of isopentenyl diphosphate (IPP) and dimethylallyl diphosphate (DMAPP), two major building blocks of isoprenoid compounds. Catalyzes the conversion of 4-diphosphocytidyl-2-C-methyl-D-erythritol 2-phosphate (CDP-ME2P) to 2-C-methyl-D-erythritol 2,4-cyclodiphosphate (ME-CPP) with a corresponding release of cytidine 5-monophosphate (CMP).</text>
</comment>
<evidence type="ECO:0000256" key="4">
    <source>
        <dbReference type="ARBA" id="ARBA00012579"/>
    </source>
</evidence>
<keyword evidence="5 8" id="KW-0479">Metal-binding</keyword>
<feature type="site" description="Transition state stabilizer" evidence="8">
    <location>
        <position position="35"/>
    </location>
</feature>
<evidence type="ECO:0000256" key="9">
    <source>
        <dbReference type="RuleBase" id="RU004395"/>
    </source>
</evidence>
<dbReference type="SUPFAM" id="SSF69765">
    <property type="entry name" value="IpsF-like"/>
    <property type="match status" value="1"/>
</dbReference>
<accession>A0A1V2AAJ4</accession>
<dbReference type="CDD" id="cd00554">
    <property type="entry name" value="MECDP_synthase"/>
    <property type="match status" value="1"/>
</dbReference>
<evidence type="ECO:0000313" key="11">
    <source>
        <dbReference type="EMBL" id="OMP67970.1"/>
    </source>
</evidence>
<dbReference type="GO" id="GO:0008685">
    <property type="term" value="F:2-C-methyl-D-erythritol 2,4-cyclodiphosphate synthase activity"/>
    <property type="evidence" value="ECO:0007669"/>
    <property type="project" value="UniProtKB-UniRule"/>
</dbReference>
<dbReference type="Pfam" id="PF02542">
    <property type="entry name" value="YgbB"/>
    <property type="match status" value="1"/>
</dbReference>
<comment type="caution">
    <text evidence="11">The sequence shown here is derived from an EMBL/GenBank/DDBJ whole genome shotgun (WGS) entry which is preliminary data.</text>
</comment>
<dbReference type="GO" id="GO:0046872">
    <property type="term" value="F:metal ion binding"/>
    <property type="evidence" value="ECO:0007669"/>
    <property type="project" value="UniProtKB-KW"/>
</dbReference>
<evidence type="ECO:0000256" key="6">
    <source>
        <dbReference type="ARBA" id="ARBA00023229"/>
    </source>
</evidence>
<comment type="similarity">
    <text evidence="3 8 9">Belongs to the IspF family.</text>
</comment>
<dbReference type="InterPro" id="IPR003526">
    <property type="entry name" value="MECDP_synthase"/>
</dbReference>
<evidence type="ECO:0000256" key="8">
    <source>
        <dbReference type="HAMAP-Rule" id="MF_00107"/>
    </source>
</evidence>
<dbReference type="STRING" id="1714355.BTO28_04525"/>
<dbReference type="PANTHER" id="PTHR43181:SF1">
    <property type="entry name" value="2-C-METHYL-D-ERYTHRITOL 2,4-CYCLODIPHOSPHATE SYNTHASE, CHLOROPLASTIC"/>
    <property type="match status" value="1"/>
</dbReference>
<feature type="site" description="Transition state stabilizer" evidence="8">
    <location>
        <position position="134"/>
    </location>
</feature>
<dbReference type="OrthoDB" id="9804336at2"/>
<keyword evidence="12" id="KW-1185">Reference proteome</keyword>
<feature type="binding site" evidence="8">
    <location>
        <begin position="57"/>
        <end position="59"/>
    </location>
    <ligand>
        <name>4-CDP-2-C-methyl-D-erythritol 2-phosphate</name>
        <dbReference type="ChEBI" id="CHEBI:57919"/>
    </ligand>
</feature>
<dbReference type="Gene3D" id="3.30.1330.50">
    <property type="entry name" value="2-C-methyl-D-erythritol 2,4-cyclodiphosphate synthase"/>
    <property type="match status" value="1"/>
</dbReference>
<keyword evidence="7 8" id="KW-0456">Lyase</keyword>
<dbReference type="AlphaFoldDB" id="A0A1V2AAJ4"/>
<dbReference type="HAMAP" id="MF_00107">
    <property type="entry name" value="IspF"/>
    <property type="match status" value="1"/>
</dbReference>
<feature type="binding site" evidence="8">
    <location>
        <position position="9"/>
    </location>
    <ligand>
        <name>a divalent metal cation</name>
        <dbReference type="ChEBI" id="CHEBI:60240"/>
    </ligand>
</feature>
<comment type="pathway">
    <text evidence="2 8">Isoprenoid biosynthesis; isopentenyl diphosphate biosynthesis via DXP pathway; isopentenyl diphosphate from 1-deoxy-D-xylulose 5-phosphate: step 4/6.</text>
</comment>
<comment type="subunit">
    <text evidence="8">Homotrimer.</text>
</comment>
<feature type="domain" description="2-C-methyl-D-erythritol 2,4-cyclodiphosphate synthase" evidence="10">
    <location>
        <begin position="2"/>
        <end position="155"/>
    </location>
</feature>
<evidence type="ECO:0000256" key="7">
    <source>
        <dbReference type="ARBA" id="ARBA00023239"/>
    </source>
</evidence>
<name>A0A1V2AAJ4_9BACI</name>
<dbReference type="PROSITE" id="PS01350">
    <property type="entry name" value="ISPF"/>
    <property type="match status" value="1"/>
</dbReference>
<feature type="binding site" evidence="8">
    <location>
        <begin position="101"/>
        <end position="107"/>
    </location>
    <ligand>
        <name>4-CDP-2-C-methyl-D-erythritol 2-phosphate</name>
        <dbReference type="ChEBI" id="CHEBI:57919"/>
    </ligand>
</feature>
<keyword evidence="6 8" id="KW-0414">Isoprene biosynthesis</keyword>
<dbReference type="NCBIfam" id="TIGR00151">
    <property type="entry name" value="ispF"/>
    <property type="match status" value="1"/>
</dbReference>
<feature type="binding site" evidence="8">
    <location>
        <begin position="62"/>
        <end position="66"/>
    </location>
    <ligand>
        <name>4-CDP-2-C-methyl-D-erythritol 2-phosphate</name>
        <dbReference type="ChEBI" id="CHEBI:57919"/>
    </ligand>
</feature>
<dbReference type="EC" id="4.6.1.12" evidence="4 8"/>
<feature type="binding site" evidence="8">
    <location>
        <begin position="35"/>
        <end position="36"/>
    </location>
    <ligand>
        <name>4-CDP-2-C-methyl-D-erythritol 2-phosphate</name>
        <dbReference type="ChEBI" id="CHEBI:57919"/>
    </ligand>
</feature>
<comment type="cofactor">
    <cofactor evidence="8">
        <name>a divalent metal cation</name>
        <dbReference type="ChEBI" id="CHEBI:60240"/>
    </cofactor>
    <text evidence="8">Binds 1 divalent metal cation per subunit.</text>
</comment>
<comment type="catalytic activity">
    <reaction evidence="1 8 9">
        <text>4-CDP-2-C-methyl-D-erythritol 2-phosphate = 2-C-methyl-D-erythritol 2,4-cyclic diphosphate + CMP</text>
        <dbReference type="Rhea" id="RHEA:23864"/>
        <dbReference type="ChEBI" id="CHEBI:57919"/>
        <dbReference type="ChEBI" id="CHEBI:58483"/>
        <dbReference type="ChEBI" id="CHEBI:60377"/>
        <dbReference type="EC" id="4.6.1.12"/>
    </reaction>
</comment>
<dbReference type="EMBL" id="MSFI01000007">
    <property type="protein sequence ID" value="OMP67970.1"/>
    <property type="molecule type" value="Genomic_DNA"/>
</dbReference>
<sequence length="160" mass="17314">MFRIGQGFDVHQLTEGRPLIIGGITIPYEKGLLGHSDADVLLHTIADACLGAIGEGDIGRHFPDTDEAFKDADSAKLLQHVWMMVKEKGYLLGNIDCTIIAQKPKMAPYIGDMQTRIAQLLEAETSQINVKATTTEKLGFPGRGEGIASQAVVLLVKKQA</sequence>
<dbReference type="PANTHER" id="PTHR43181">
    <property type="entry name" value="2-C-METHYL-D-ERYTHRITOL 2,4-CYCLODIPHOSPHATE SYNTHASE, CHLOROPLASTIC"/>
    <property type="match status" value="1"/>
</dbReference>
<evidence type="ECO:0000256" key="2">
    <source>
        <dbReference type="ARBA" id="ARBA00004709"/>
    </source>
</evidence>
<feature type="binding site" evidence="8">
    <location>
        <begin position="9"/>
        <end position="11"/>
    </location>
    <ligand>
        <name>4-CDP-2-C-methyl-D-erythritol 2-phosphate</name>
        <dbReference type="ChEBI" id="CHEBI:57919"/>
    </ligand>
</feature>
<evidence type="ECO:0000256" key="1">
    <source>
        <dbReference type="ARBA" id="ARBA00000200"/>
    </source>
</evidence>
<feature type="binding site" evidence="8">
    <location>
        <position position="143"/>
    </location>
    <ligand>
        <name>4-CDP-2-C-methyl-D-erythritol 2-phosphate</name>
        <dbReference type="ChEBI" id="CHEBI:57919"/>
    </ligand>
</feature>
<dbReference type="Proteomes" id="UP000188613">
    <property type="component" value="Unassembled WGS sequence"/>
</dbReference>
<proteinExistence type="inferred from homology"/>
<dbReference type="InterPro" id="IPR036571">
    <property type="entry name" value="MECDP_synthase_sf"/>
</dbReference>